<dbReference type="AlphaFoldDB" id="U4QX33"/>
<dbReference type="InterPro" id="IPR052345">
    <property type="entry name" value="Rad_response_metalloprotease"/>
</dbReference>
<protein>
    <recommendedName>
        <fullName evidence="1">IrrE N-terminal-like domain-containing protein</fullName>
    </recommendedName>
</protein>
<dbReference type="Proteomes" id="UP000016860">
    <property type="component" value="Unassembled WGS sequence"/>
</dbReference>
<proteinExistence type="predicted"/>
<evidence type="ECO:0000259" key="1">
    <source>
        <dbReference type="Pfam" id="PF06114"/>
    </source>
</evidence>
<dbReference type="STRING" id="1330534.L323_18610"/>
<comment type="caution">
    <text evidence="2">The sequence shown here is derived from an EMBL/GenBank/DDBJ whole genome shotgun (WGS) entry which is preliminary data.</text>
</comment>
<accession>U4QX33</accession>
<gene>
    <name evidence="2" type="ORF">L323_18610</name>
</gene>
<organism evidence="2 3">
    <name type="scientific">Ruminiclostridium papyrosolvens C7</name>
    <dbReference type="NCBI Taxonomy" id="1330534"/>
    <lineage>
        <taxon>Bacteria</taxon>
        <taxon>Bacillati</taxon>
        <taxon>Bacillota</taxon>
        <taxon>Clostridia</taxon>
        <taxon>Eubacteriales</taxon>
        <taxon>Oscillospiraceae</taxon>
        <taxon>Ruminiclostridium</taxon>
    </lineage>
</organism>
<name>U4QX33_9FIRM</name>
<dbReference type="EMBL" id="ATAY01000094">
    <property type="protein sequence ID" value="EPR08128.1"/>
    <property type="molecule type" value="Genomic_DNA"/>
</dbReference>
<reference evidence="2 3" key="1">
    <citation type="journal article" date="2013" name="Genome Announc.">
        <title>Draft Genome Sequence of the Cellulolytic Bacterium Clostridium papyrosolvens C7 (ATCC 700395).</title>
        <authorList>
            <person name="Zepeda V."/>
            <person name="Dassa B."/>
            <person name="Borovok I."/>
            <person name="Lamed R."/>
            <person name="Bayer E.A."/>
            <person name="Cate J.H."/>
        </authorList>
    </citation>
    <scope>NUCLEOTIDE SEQUENCE [LARGE SCALE GENOMIC DNA]</scope>
    <source>
        <strain evidence="2 3">C7</strain>
    </source>
</reference>
<dbReference type="PANTHER" id="PTHR43236:SF1">
    <property type="entry name" value="BLL7220 PROTEIN"/>
    <property type="match status" value="1"/>
</dbReference>
<evidence type="ECO:0000313" key="2">
    <source>
        <dbReference type="EMBL" id="EPR08128.1"/>
    </source>
</evidence>
<dbReference type="RefSeq" id="WP_020817092.1">
    <property type="nucleotide sequence ID" value="NZ_ATAY01000094.1"/>
</dbReference>
<evidence type="ECO:0000313" key="3">
    <source>
        <dbReference type="Proteomes" id="UP000016860"/>
    </source>
</evidence>
<dbReference type="PANTHER" id="PTHR43236">
    <property type="entry name" value="ANTITOXIN HIGA1"/>
    <property type="match status" value="1"/>
</dbReference>
<dbReference type="Gene3D" id="1.10.10.2910">
    <property type="match status" value="1"/>
</dbReference>
<dbReference type="InterPro" id="IPR010359">
    <property type="entry name" value="IrrE_HExxH"/>
</dbReference>
<dbReference type="Pfam" id="PF06114">
    <property type="entry name" value="Peptidase_M78"/>
    <property type="match status" value="1"/>
</dbReference>
<sequence>MSLICSKDCSITDQIPLYRKQFIDLKLNNFMRDFSITKWPLDCVALIKRIKDEKRLPLQISTVKDVSDKFDAVSRYVEEENLYQIIIDRDKIRYPFQDSRDRRLNFTIAHELGHILLDHLSIPDILKTDEERELEDLEANEFAGRLLIPEKTLLHCNFVSIPKVAEFFNVSNTALWIRLNNLQRLDLLESKITRVCNKCGNTQFHRAARYCRICGNHLKNNLNGVERKSYYETVSFDDCFDQAECPYCGQKHYHWPDGICPSCDRRLYNYCHKGLYLDKGGCSYTNPDYARFCEMCGGETYFSSMGFLRPRETHL</sequence>
<dbReference type="PATRIC" id="fig|1330534.3.peg.3695"/>
<feature type="domain" description="IrrE N-terminal-like" evidence="1">
    <location>
        <begin position="101"/>
        <end position="179"/>
    </location>
</feature>